<dbReference type="Gene3D" id="3.40.50.12700">
    <property type="match status" value="1"/>
</dbReference>
<reference evidence="3" key="2">
    <citation type="submission" date="2017-12" db="EMBL/GenBank/DDBJ databases">
        <title>Genome sequence of the Bar-tailed Godwit (Limosa lapponica baueri).</title>
        <authorList>
            <person name="Lima N.C.B."/>
            <person name="Parody-Merino A.M."/>
            <person name="Battley P.F."/>
            <person name="Fidler A.E."/>
            <person name="Prosdocimi F."/>
        </authorList>
    </citation>
    <scope>NUCLEOTIDE SEQUENCE [LARGE SCALE GENOMIC DNA]</scope>
</reference>
<feature type="transmembrane region" description="Helical" evidence="1">
    <location>
        <begin position="284"/>
        <end position="313"/>
    </location>
</feature>
<organism evidence="2 3">
    <name type="scientific">Limosa lapponica baueri</name>
    <dbReference type="NCBI Taxonomy" id="1758121"/>
    <lineage>
        <taxon>Eukaryota</taxon>
        <taxon>Metazoa</taxon>
        <taxon>Chordata</taxon>
        <taxon>Craniata</taxon>
        <taxon>Vertebrata</taxon>
        <taxon>Euteleostomi</taxon>
        <taxon>Archelosauria</taxon>
        <taxon>Archosauria</taxon>
        <taxon>Dinosauria</taxon>
        <taxon>Saurischia</taxon>
        <taxon>Theropoda</taxon>
        <taxon>Coelurosauria</taxon>
        <taxon>Aves</taxon>
        <taxon>Neognathae</taxon>
        <taxon>Neoaves</taxon>
        <taxon>Charadriiformes</taxon>
        <taxon>Scolopacidae</taxon>
        <taxon>Limosa</taxon>
    </lineage>
</organism>
<gene>
    <name evidence="2" type="ORF">llap_5387</name>
</gene>
<accession>A0A2I0UE30</accession>
<dbReference type="EMBL" id="KZ505835">
    <property type="protein sequence ID" value="PKU44300.1"/>
    <property type="molecule type" value="Genomic_DNA"/>
</dbReference>
<dbReference type="GO" id="GO:0003964">
    <property type="term" value="F:RNA-directed DNA polymerase activity"/>
    <property type="evidence" value="ECO:0007669"/>
    <property type="project" value="UniProtKB-KW"/>
</dbReference>
<name>A0A2I0UE30_LIMLA</name>
<dbReference type="Proteomes" id="UP000233556">
    <property type="component" value="Unassembled WGS sequence"/>
</dbReference>
<keyword evidence="3" id="KW-1185">Reference proteome</keyword>
<evidence type="ECO:0000313" key="2">
    <source>
        <dbReference type="EMBL" id="PKU44300.1"/>
    </source>
</evidence>
<protein>
    <submittedName>
        <fullName evidence="2">Rna-directed dna polymerase from mobile element jockey-like</fullName>
    </submittedName>
</protein>
<dbReference type="PANTHER" id="PTHR33332">
    <property type="entry name" value="REVERSE TRANSCRIPTASE DOMAIN-CONTAINING PROTEIN"/>
    <property type="match status" value="1"/>
</dbReference>
<evidence type="ECO:0000313" key="3">
    <source>
        <dbReference type="Proteomes" id="UP000233556"/>
    </source>
</evidence>
<dbReference type="OrthoDB" id="416454at2759"/>
<keyword evidence="1" id="KW-1133">Transmembrane helix</keyword>
<keyword evidence="2" id="KW-0808">Transferase</keyword>
<evidence type="ECO:0000256" key="1">
    <source>
        <dbReference type="SAM" id="Phobius"/>
    </source>
</evidence>
<reference evidence="3" key="1">
    <citation type="submission" date="2017-11" db="EMBL/GenBank/DDBJ databases">
        <authorList>
            <person name="Lima N.C."/>
            <person name="Parody-Merino A.M."/>
            <person name="Battley P.F."/>
            <person name="Fidler A.E."/>
            <person name="Prosdocimi F."/>
        </authorList>
    </citation>
    <scope>NUCLEOTIDE SEQUENCE [LARGE SCALE GENOMIC DNA]</scope>
</reference>
<keyword evidence="1" id="KW-0812">Transmembrane</keyword>
<dbReference type="AlphaFoldDB" id="A0A2I0UE30"/>
<keyword evidence="2" id="KW-0695">RNA-directed DNA polymerase</keyword>
<keyword evidence="2" id="KW-0548">Nucleotidyltransferase</keyword>
<sequence length="356" mass="39923">MLDHAPGKSCSPWRGTYRGPGFLARCVVHGATHKAALEELQPVGRTHIGEVCEGLYIVGPHVGTGEQHEEEGMAETKRYELTTTPIPHRPALLGEEEVVFSGAQVVFSSVIPVGGKHEESNKKRQNINTWLQAWCERHNFGFFEHRKVYMTPGLLETDGQSWQTGEVPAGWRLANETPIHKKGWKDDPGNSRPVSLTLVPGKVMEQIILSAIMWRMKDAQVIRPSQQGFMKGRSCLTNLISFYDKVTRLVDEGKAVDVVYQDCSNTRLLIQCPTVDQPYSFQDLLVYLGAMFLILTISIQLSSSMLSCLTIFVSRRNSAQFPKCTINDLLRTRVANPQMSRRIERRAEILGVCAKT</sequence>
<proteinExistence type="predicted"/>
<keyword evidence="1" id="KW-0472">Membrane</keyword>